<evidence type="ECO:0000313" key="2">
    <source>
        <dbReference type="EMBL" id="KAJ2859520.1"/>
    </source>
</evidence>
<evidence type="ECO:0000313" key="3">
    <source>
        <dbReference type="Proteomes" id="UP001140074"/>
    </source>
</evidence>
<organism evidence="2 3">
    <name type="scientific">Coemansia aciculifera</name>
    <dbReference type="NCBI Taxonomy" id="417176"/>
    <lineage>
        <taxon>Eukaryota</taxon>
        <taxon>Fungi</taxon>
        <taxon>Fungi incertae sedis</taxon>
        <taxon>Zoopagomycota</taxon>
        <taxon>Kickxellomycotina</taxon>
        <taxon>Kickxellomycetes</taxon>
        <taxon>Kickxellales</taxon>
        <taxon>Kickxellaceae</taxon>
        <taxon>Coemansia</taxon>
    </lineage>
</organism>
<dbReference type="PANTHER" id="PTHR33119:SF1">
    <property type="entry name" value="FE2OG DIOXYGENASE DOMAIN-CONTAINING PROTEIN"/>
    <property type="match status" value="1"/>
</dbReference>
<comment type="caution">
    <text evidence="2">The sequence shown here is derived from an EMBL/GenBank/DDBJ whole genome shotgun (WGS) entry which is preliminary data.</text>
</comment>
<accession>A0A9W8IEY8</accession>
<feature type="domain" description="DUF4246" evidence="1">
    <location>
        <begin position="69"/>
        <end position="475"/>
    </location>
</feature>
<dbReference type="AlphaFoldDB" id="A0A9W8IEY8"/>
<sequence>MDKNRSKYKLGALYDTYEAQPKTRVEMRLIEASALIRSSPSWADQLRDEDKCEEWITQVKDAFKLTDREVDYIFSELDHYAQLKAGGYDGEEAGGVDMVWIYDAANDCELANEFKEKAARLASDHAAALLSSEDSKPHAVAQVMVDPFMYPFSSTASRSLDRPITSPEAALDFMRPEVETESLITGLQEFDVAKESGASDLANTSVISNPVTTPRMLQTEEEHTTWLPTNFIVNDEGSVSIRSYINNLHPTRYAELYQSISKVFAKFVPLLEQVTTDLVRPRDTRAKFYNKASATYTEPEPVPFGVDRDIVSYNMRGMTLQASVEMTNIDLTPDRPTHAEGRWQAMGRDHERIFAVGLYFYEMENIACARLKMRDPVVGRAFKSQEEKDQFCKAHNVTDNDETGCMFSQEFEGIEIKAGRYICYPNLYQVKMPSFTLADPTKPGSVKCIAFYIVDLTEKVTSTDIVPPRDPSWAKTGEPATSALVDSAARAAYKLECTKRDFLRRKHAKKNEKVGYRFEVPLQVDYMYD</sequence>
<dbReference type="Proteomes" id="UP001140074">
    <property type="component" value="Unassembled WGS sequence"/>
</dbReference>
<dbReference type="InterPro" id="IPR025340">
    <property type="entry name" value="DUF4246"/>
</dbReference>
<proteinExistence type="predicted"/>
<dbReference type="InterPro" id="IPR049192">
    <property type="entry name" value="DUF4246_C"/>
</dbReference>
<evidence type="ECO:0000259" key="1">
    <source>
        <dbReference type="Pfam" id="PF14033"/>
    </source>
</evidence>
<name>A0A9W8IEY8_9FUNG</name>
<dbReference type="PANTHER" id="PTHR33119">
    <property type="entry name" value="IFI3P"/>
    <property type="match status" value="1"/>
</dbReference>
<gene>
    <name evidence="2" type="ORF">GGH94_006060</name>
</gene>
<protein>
    <recommendedName>
        <fullName evidence="1">DUF4246 domain-containing protein</fullName>
    </recommendedName>
</protein>
<dbReference type="Pfam" id="PF14033">
    <property type="entry name" value="DUF4246"/>
    <property type="match status" value="1"/>
</dbReference>
<dbReference type="EMBL" id="JANBUY010000382">
    <property type="protein sequence ID" value="KAJ2859520.1"/>
    <property type="molecule type" value="Genomic_DNA"/>
</dbReference>
<reference evidence="2" key="1">
    <citation type="submission" date="2022-07" db="EMBL/GenBank/DDBJ databases">
        <title>Phylogenomic reconstructions and comparative analyses of Kickxellomycotina fungi.</title>
        <authorList>
            <person name="Reynolds N.K."/>
            <person name="Stajich J.E."/>
            <person name="Barry K."/>
            <person name="Grigoriev I.V."/>
            <person name="Crous P."/>
            <person name="Smith M.E."/>
        </authorList>
    </citation>
    <scope>NUCLEOTIDE SEQUENCE</scope>
    <source>
        <strain evidence="2">RSA 476</strain>
    </source>
</reference>
<keyword evidence="3" id="KW-1185">Reference proteome</keyword>